<feature type="transmembrane region" description="Helical" evidence="1">
    <location>
        <begin position="113"/>
        <end position="133"/>
    </location>
</feature>
<feature type="transmembrane region" description="Helical" evidence="1">
    <location>
        <begin position="139"/>
        <end position="161"/>
    </location>
</feature>
<gene>
    <name evidence="2 4 5" type="ORF">SRAE_1000305400</name>
</gene>
<keyword evidence="1" id="KW-0472">Membrane</keyword>
<proteinExistence type="predicted"/>
<evidence type="ECO:0000313" key="4">
    <source>
        <dbReference type="WBParaSite" id="SRAE_1000305400.1"/>
    </source>
</evidence>
<feature type="transmembrane region" description="Helical" evidence="1">
    <location>
        <begin position="173"/>
        <end position="196"/>
    </location>
</feature>
<dbReference type="AlphaFoldDB" id="A0A090L4S9"/>
<dbReference type="STRING" id="34506.A0A090L4S9"/>
<feature type="transmembrane region" description="Helical" evidence="1">
    <location>
        <begin position="287"/>
        <end position="313"/>
    </location>
</feature>
<evidence type="ECO:0000256" key="1">
    <source>
        <dbReference type="SAM" id="Phobius"/>
    </source>
</evidence>
<dbReference type="OrthoDB" id="1661883at2759"/>
<dbReference type="GeneID" id="36377166"/>
<dbReference type="CTD" id="36377166"/>
<evidence type="ECO:0000313" key="5">
    <source>
        <dbReference type="WormBase" id="SRAE_1000305400"/>
    </source>
</evidence>
<dbReference type="WormBase" id="SRAE_1000305400">
    <property type="protein sequence ID" value="SRP02191"/>
    <property type="gene ID" value="WBGene00259671"/>
</dbReference>
<dbReference type="OMA" id="EYLENWH"/>
<keyword evidence="3" id="KW-1185">Reference proteome</keyword>
<dbReference type="RefSeq" id="XP_024504002.1">
    <property type="nucleotide sequence ID" value="XM_024650201.1"/>
</dbReference>
<dbReference type="Proteomes" id="UP000035682">
    <property type="component" value="Unplaced"/>
</dbReference>
<evidence type="ECO:0000313" key="2">
    <source>
        <dbReference type="EMBL" id="CEF64801.1"/>
    </source>
</evidence>
<dbReference type="EMBL" id="LN609528">
    <property type="protein sequence ID" value="CEF64801.1"/>
    <property type="molecule type" value="Genomic_DNA"/>
</dbReference>
<dbReference type="WBParaSite" id="SRAE_1000305400.1">
    <property type="protein sequence ID" value="SRAE_1000305400.1"/>
    <property type="gene ID" value="WBGene00259671"/>
</dbReference>
<feature type="transmembrane region" description="Helical" evidence="1">
    <location>
        <begin position="249"/>
        <end position="275"/>
    </location>
</feature>
<name>A0A090L4S9_STRRB</name>
<protein>
    <submittedName>
        <fullName evidence="2 4">Uncharacterized protein</fullName>
    </submittedName>
</protein>
<reference evidence="4" key="2">
    <citation type="submission" date="2020-12" db="UniProtKB">
        <authorList>
            <consortium name="WormBaseParasite"/>
        </authorList>
    </citation>
    <scope>IDENTIFICATION</scope>
</reference>
<evidence type="ECO:0000313" key="3">
    <source>
        <dbReference type="Proteomes" id="UP000035682"/>
    </source>
</evidence>
<accession>A0A090L4S9</accession>
<keyword evidence="1" id="KW-1133">Transmembrane helix</keyword>
<sequence length="486" mass="57844">MNKFIQENEELNSSKNCNDSLCSPLNSSSHTSEIVGFKITKDFLNSRTRIKKLKERIIYIFDYRKDIRNLECNEEVINKHVLKELKEKKQWDLLKHPYMLNFINENIIYTPEVYFLHIITCIFFFILLYSFILVDQYSFKMLLLKCSILFFFEFMIFKFFLSFHKQKDLTDRFALFHYSSILIHTIIILLIWNIIIYSFTNYIDGTKMILKCYFSLILILSVVINSLYLTSKWFNGIYIKIHKKIVMPFFGKSLLFIPTILIGIVMIITKIIVNFDNLDSNTFLYKILWSLCTYSMLLEIFLIFQSLNLFFAFDLRNYSKLRNNFDFMLLNEKVNHSMECLEMIEACKILNPIGWSFTTSRSNNVLIINTKKISSYSIFESSVDLNLIKKNYKKERKNFGCQVDKENDGKDISESIMTQHSKLFSSSNNLLFKNLSLTSDILEYKGEITNEMIDYEEHWLKKFKCWLFGTKEQKSLTYKKLVESKI</sequence>
<reference evidence="2 3" key="1">
    <citation type="submission" date="2014-09" db="EMBL/GenBank/DDBJ databases">
        <authorList>
            <person name="Martin A.A."/>
        </authorList>
    </citation>
    <scope>NUCLEOTIDE SEQUENCE</scope>
    <source>
        <strain evidence="3">ED321</strain>
        <strain evidence="2">ED321 Heterogonic</strain>
    </source>
</reference>
<keyword evidence="1" id="KW-0812">Transmembrane</keyword>
<feature type="transmembrane region" description="Helical" evidence="1">
    <location>
        <begin position="208"/>
        <end position="228"/>
    </location>
</feature>
<organism evidence="2">
    <name type="scientific">Strongyloides ratti</name>
    <name type="common">Parasitic roundworm</name>
    <dbReference type="NCBI Taxonomy" id="34506"/>
    <lineage>
        <taxon>Eukaryota</taxon>
        <taxon>Metazoa</taxon>
        <taxon>Ecdysozoa</taxon>
        <taxon>Nematoda</taxon>
        <taxon>Chromadorea</taxon>
        <taxon>Rhabditida</taxon>
        <taxon>Tylenchina</taxon>
        <taxon>Panagrolaimomorpha</taxon>
        <taxon>Strongyloidoidea</taxon>
        <taxon>Strongyloididae</taxon>
        <taxon>Strongyloides</taxon>
    </lineage>
</organism>